<evidence type="ECO:0000256" key="3">
    <source>
        <dbReference type="ARBA" id="ARBA00012736"/>
    </source>
</evidence>
<reference evidence="16" key="1">
    <citation type="journal article" date="2013" name="Genome Biol.">
        <title>Draft genome of the mountain pine beetle, Dendroctonus ponderosae Hopkins, a major forest pest.</title>
        <authorList>
            <person name="Keeling C.I."/>
            <person name="Yuen M.M."/>
            <person name="Liao N.Y."/>
            <person name="Docking T.R."/>
            <person name="Chan S.K."/>
            <person name="Taylor G.A."/>
            <person name="Palmquist D.L."/>
            <person name="Jackman S.D."/>
            <person name="Nguyen A."/>
            <person name="Li M."/>
            <person name="Henderson H."/>
            <person name="Janes J.K."/>
            <person name="Zhao Y."/>
            <person name="Pandoh P."/>
            <person name="Moore R."/>
            <person name="Sperling F.A."/>
            <person name="Huber D.P."/>
            <person name="Birol I."/>
            <person name="Jones S.J."/>
            <person name="Bohlmann J."/>
        </authorList>
    </citation>
    <scope>NUCLEOTIDE SEQUENCE</scope>
</reference>
<dbReference type="SMART" id="SM00710">
    <property type="entry name" value="PbH1"/>
    <property type="match status" value="4"/>
</dbReference>
<dbReference type="Gene3D" id="2.160.20.10">
    <property type="entry name" value="Single-stranded right-handed beta-helix, Pectin lyase-like"/>
    <property type="match status" value="1"/>
</dbReference>
<evidence type="ECO:0000256" key="10">
    <source>
        <dbReference type="ARBA" id="ARBA00023295"/>
    </source>
</evidence>
<evidence type="ECO:0000313" key="16">
    <source>
        <dbReference type="Proteomes" id="UP000019118"/>
    </source>
</evidence>
<evidence type="ECO:0000256" key="8">
    <source>
        <dbReference type="ARBA" id="ARBA00023157"/>
    </source>
</evidence>
<accession>A0AAR5P6N9</accession>
<dbReference type="EC" id="3.2.1.15" evidence="3"/>
<dbReference type="InterPro" id="IPR006626">
    <property type="entry name" value="PbH1"/>
</dbReference>
<keyword evidence="11" id="KW-0961">Cell wall biogenesis/degradation</keyword>
<evidence type="ECO:0000256" key="14">
    <source>
        <dbReference type="SAM" id="SignalP"/>
    </source>
</evidence>
<dbReference type="AlphaFoldDB" id="A0AAR5P6N9"/>
<comment type="similarity">
    <text evidence="2 13">Belongs to the glycosyl hydrolase 28 family.</text>
</comment>
<dbReference type="GO" id="GO:0071555">
    <property type="term" value="P:cell wall organization"/>
    <property type="evidence" value="ECO:0007669"/>
    <property type="project" value="UniProtKB-KW"/>
</dbReference>
<keyword evidence="6" id="KW-0677">Repeat</keyword>
<comment type="catalytic activity">
    <reaction evidence="12">
        <text>(1,4-alpha-D-galacturonosyl)n+m + H2O = (1,4-alpha-D-galacturonosyl)n + (1,4-alpha-D-galacturonosyl)m.</text>
        <dbReference type="EC" id="3.2.1.15"/>
    </reaction>
</comment>
<evidence type="ECO:0000256" key="9">
    <source>
        <dbReference type="ARBA" id="ARBA00023180"/>
    </source>
</evidence>
<keyword evidence="9" id="KW-0325">Glycoprotein</keyword>
<dbReference type="InterPro" id="IPR050434">
    <property type="entry name" value="Glycosyl_hydrlase_28"/>
</dbReference>
<evidence type="ECO:0000256" key="1">
    <source>
        <dbReference type="ARBA" id="ARBA00004613"/>
    </source>
</evidence>
<name>A0AAR5P6N9_DENPD</name>
<evidence type="ECO:0000256" key="13">
    <source>
        <dbReference type="RuleBase" id="RU361169"/>
    </source>
</evidence>
<dbReference type="PANTHER" id="PTHR31884">
    <property type="entry name" value="POLYGALACTURONASE"/>
    <property type="match status" value="1"/>
</dbReference>
<dbReference type="Pfam" id="PF00295">
    <property type="entry name" value="Glyco_hydro_28"/>
    <property type="match status" value="1"/>
</dbReference>
<dbReference type="GO" id="GO:0005576">
    <property type="term" value="C:extracellular region"/>
    <property type="evidence" value="ECO:0007669"/>
    <property type="project" value="UniProtKB-SubCell"/>
</dbReference>
<keyword evidence="7 13" id="KW-0378">Hydrolase</keyword>
<evidence type="ECO:0000313" key="15">
    <source>
        <dbReference type="EnsemblMetazoa" id="XP_019756276.1"/>
    </source>
</evidence>
<evidence type="ECO:0000256" key="4">
    <source>
        <dbReference type="ARBA" id="ARBA00022525"/>
    </source>
</evidence>
<proteinExistence type="inferred from homology"/>
<reference evidence="15" key="2">
    <citation type="submission" date="2024-08" db="UniProtKB">
        <authorList>
            <consortium name="EnsemblMetazoa"/>
        </authorList>
    </citation>
    <scope>IDENTIFICATION</scope>
</reference>
<evidence type="ECO:0000256" key="5">
    <source>
        <dbReference type="ARBA" id="ARBA00022729"/>
    </source>
</evidence>
<evidence type="ECO:0000256" key="12">
    <source>
        <dbReference type="ARBA" id="ARBA00034074"/>
    </source>
</evidence>
<dbReference type="InterPro" id="IPR011050">
    <property type="entry name" value="Pectin_lyase_fold/virulence"/>
</dbReference>
<dbReference type="InterPro" id="IPR000743">
    <property type="entry name" value="Glyco_hydro_28"/>
</dbReference>
<protein>
    <recommendedName>
        <fullName evidence="3">endo-polygalacturonase</fullName>
        <ecNumber evidence="3">3.2.1.15</ecNumber>
    </recommendedName>
</protein>
<feature type="signal peptide" evidence="14">
    <location>
        <begin position="1"/>
        <end position="23"/>
    </location>
</feature>
<dbReference type="GO" id="GO:0045490">
    <property type="term" value="P:pectin catabolic process"/>
    <property type="evidence" value="ECO:0007669"/>
    <property type="project" value="TreeGrafter"/>
</dbReference>
<evidence type="ECO:0000256" key="6">
    <source>
        <dbReference type="ARBA" id="ARBA00022737"/>
    </source>
</evidence>
<dbReference type="InterPro" id="IPR012334">
    <property type="entry name" value="Pectin_lyas_fold"/>
</dbReference>
<keyword evidence="16" id="KW-1185">Reference proteome</keyword>
<keyword evidence="4" id="KW-0964">Secreted</keyword>
<dbReference type="Proteomes" id="UP000019118">
    <property type="component" value="Unassembled WGS sequence"/>
</dbReference>
<organism evidence="15 16">
    <name type="scientific">Dendroctonus ponderosae</name>
    <name type="common">Mountain pine beetle</name>
    <dbReference type="NCBI Taxonomy" id="77166"/>
    <lineage>
        <taxon>Eukaryota</taxon>
        <taxon>Metazoa</taxon>
        <taxon>Ecdysozoa</taxon>
        <taxon>Arthropoda</taxon>
        <taxon>Hexapoda</taxon>
        <taxon>Insecta</taxon>
        <taxon>Pterygota</taxon>
        <taxon>Neoptera</taxon>
        <taxon>Endopterygota</taxon>
        <taxon>Coleoptera</taxon>
        <taxon>Polyphaga</taxon>
        <taxon>Cucujiformia</taxon>
        <taxon>Curculionidae</taxon>
        <taxon>Scolytinae</taxon>
        <taxon>Dendroctonus</taxon>
    </lineage>
</organism>
<keyword evidence="10 13" id="KW-0326">Glycosidase</keyword>
<dbReference type="SUPFAM" id="SSF51126">
    <property type="entry name" value="Pectin lyase-like"/>
    <property type="match status" value="1"/>
</dbReference>
<dbReference type="EnsemblMetazoa" id="XM_019900717.1">
    <property type="protein sequence ID" value="XP_019756276.1"/>
    <property type="gene ID" value="LOC109534920"/>
</dbReference>
<keyword evidence="5 14" id="KW-0732">Signal</keyword>
<sequence>MTPLYFVLSVLFLLQASIKDAKSDEACHVTQFYQVDVAVEICDVIVLENLFVPGGETLNLLLKDNTTVYFSGNITFGYYEWEGPLIAINATNAVIEGKDDSILNGQGELYWDGLGEWGSVKPKFFVMQLHNSIMSNIHVLNPPVHTVLLTDSTNVELSGWNIDASEGDVDAVGSDRAGHNTDGFDVFNSSNILLQDSIVHNQDDCVAIRCGTNIVVDKFICYGGHGLSISVGFSNDSFVLNTLINVTISNSIVKGGDNGIHIKTHVDGGDGIISNVTYENIILDGALKYGVNVQQNYRNQPANSGSTLDPENNIPILNLDLINVDGNVADSATPVYILCADEGCYNWKFEDVSIIGSKESNCNYEPSDYYC</sequence>
<feature type="chain" id="PRO_5043467837" description="endo-polygalacturonase" evidence="14">
    <location>
        <begin position="24"/>
        <end position="371"/>
    </location>
</feature>
<evidence type="ECO:0000256" key="11">
    <source>
        <dbReference type="ARBA" id="ARBA00023316"/>
    </source>
</evidence>
<evidence type="ECO:0000256" key="2">
    <source>
        <dbReference type="ARBA" id="ARBA00008834"/>
    </source>
</evidence>
<comment type="subcellular location">
    <subcellularLocation>
        <location evidence="1">Secreted</location>
    </subcellularLocation>
</comment>
<keyword evidence="8" id="KW-1015">Disulfide bond</keyword>
<dbReference type="GO" id="GO:0004650">
    <property type="term" value="F:polygalacturonase activity"/>
    <property type="evidence" value="ECO:0007669"/>
    <property type="project" value="UniProtKB-EC"/>
</dbReference>
<dbReference type="PANTHER" id="PTHR31884:SF9">
    <property type="entry name" value="ENDOPOLYGALACTURONASE D-RELATED"/>
    <property type="match status" value="1"/>
</dbReference>
<evidence type="ECO:0000256" key="7">
    <source>
        <dbReference type="ARBA" id="ARBA00022801"/>
    </source>
</evidence>